<evidence type="ECO:0000313" key="2">
    <source>
        <dbReference type="EMBL" id="JAT60432.1"/>
    </source>
</evidence>
<reference evidence="2" key="1">
    <citation type="submission" date="2015-07" db="EMBL/GenBank/DDBJ databases">
        <title>Transcriptome Assembly of Anthurium amnicola.</title>
        <authorList>
            <person name="Suzuki J."/>
        </authorList>
    </citation>
    <scope>NUCLEOTIDE SEQUENCE</scope>
</reference>
<proteinExistence type="predicted"/>
<gene>
    <name evidence="2" type="primary">Uaca_1</name>
    <name evidence="2" type="ORF">g.26862</name>
</gene>
<protein>
    <submittedName>
        <fullName evidence="2">Uveal autoantigen with coiled-coil domains and ankyrin repeats</fullName>
    </submittedName>
</protein>
<sequence>MRGSFASPSFPPVGTRRLSCFVSPASSVLTTLLVVATLMSSVLLVARTWDSSSSSPLSTFSPTPASSSPFSTWSWVDDAALRAAQLPPPTQDASHGGSTIQGLQQQQKQHQKGAARRSNTSNSPVPSPAPLP</sequence>
<organism evidence="2">
    <name type="scientific">Anthurium amnicola</name>
    <dbReference type="NCBI Taxonomy" id="1678845"/>
    <lineage>
        <taxon>Eukaryota</taxon>
        <taxon>Viridiplantae</taxon>
        <taxon>Streptophyta</taxon>
        <taxon>Embryophyta</taxon>
        <taxon>Tracheophyta</taxon>
        <taxon>Spermatophyta</taxon>
        <taxon>Magnoliopsida</taxon>
        <taxon>Liliopsida</taxon>
        <taxon>Araceae</taxon>
        <taxon>Pothoideae</taxon>
        <taxon>Potheae</taxon>
        <taxon>Anthurium</taxon>
    </lineage>
</organism>
<dbReference type="AlphaFoldDB" id="A0A1D1Z0Q5"/>
<feature type="compositionally biased region" description="Polar residues" evidence="1">
    <location>
        <begin position="91"/>
        <end position="100"/>
    </location>
</feature>
<evidence type="ECO:0000256" key="1">
    <source>
        <dbReference type="SAM" id="MobiDB-lite"/>
    </source>
</evidence>
<feature type="compositionally biased region" description="Low complexity" evidence="1">
    <location>
        <begin position="51"/>
        <end position="75"/>
    </location>
</feature>
<name>A0A1D1Z0Q5_9ARAE</name>
<feature type="non-terminal residue" evidence="2">
    <location>
        <position position="132"/>
    </location>
</feature>
<dbReference type="EMBL" id="GDJX01007504">
    <property type="protein sequence ID" value="JAT60432.1"/>
    <property type="molecule type" value="Transcribed_RNA"/>
</dbReference>
<accession>A0A1D1Z0Q5</accession>
<feature type="region of interest" description="Disordered" evidence="1">
    <location>
        <begin position="51"/>
        <end position="132"/>
    </location>
</feature>